<accession>A0A3T1CE70</accession>
<gene>
    <name evidence="1" type="ORF">EKJ_01270</name>
</gene>
<keyword evidence="2" id="KW-1185">Reference proteome</keyword>
<dbReference type="Proteomes" id="UP000290057">
    <property type="component" value="Chromosome"/>
</dbReference>
<name>A0A3T1CE70_9SPHN</name>
<dbReference type="AlphaFoldDB" id="A0A3T1CE70"/>
<evidence type="ECO:0000313" key="2">
    <source>
        <dbReference type="Proteomes" id="UP000290057"/>
    </source>
</evidence>
<organism evidence="1 2">
    <name type="scientific">Qipengyuania flava</name>
    <dbReference type="NCBI Taxonomy" id="192812"/>
    <lineage>
        <taxon>Bacteria</taxon>
        <taxon>Pseudomonadati</taxon>
        <taxon>Pseudomonadota</taxon>
        <taxon>Alphaproteobacteria</taxon>
        <taxon>Sphingomonadales</taxon>
        <taxon>Erythrobacteraceae</taxon>
        <taxon>Qipengyuania</taxon>
    </lineage>
</organism>
<proteinExistence type="predicted"/>
<reference evidence="1 2" key="1">
    <citation type="submission" date="2019-01" db="EMBL/GenBank/DDBJ databases">
        <title>Complete genome sequence of Erythrobacter flavus KJ5.</title>
        <authorList>
            <person name="Kanesaki Y."/>
            <person name="Brotosudarmo T."/>
            <person name="Moriuchi R."/>
            <person name="Awai K."/>
        </authorList>
    </citation>
    <scope>NUCLEOTIDE SEQUENCE [LARGE SCALE GENOMIC DNA]</scope>
    <source>
        <strain evidence="1 2">KJ5</strain>
    </source>
</reference>
<protein>
    <submittedName>
        <fullName evidence="1">Uncharacterized protein</fullName>
    </submittedName>
</protein>
<sequence>MRWHSLLESASARHLGTVPKRVNGSSDKKLNRSIAAALGVARSAAAYHVAALNLPDNGTRATVA</sequence>
<evidence type="ECO:0000313" key="1">
    <source>
        <dbReference type="EMBL" id="BBI19280.1"/>
    </source>
</evidence>
<dbReference type="EMBL" id="AP019389">
    <property type="protein sequence ID" value="BBI19280.1"/>
    <property type="molecule type" value="Genomic_DNA"/>
</dbReference>